<feature type="chain" id="PRO_5020639482" description="Outer membrane protein beta-barrel domain-containing protein" evidence="2">
    <location>
        <begin position="22"/>
        <end position="257"/>
    </location>
</feature>
<dbReference type="RefSeq" id="WP_130154556.1">
    <property type="nucleotide sequence ID" value="NZ_SCFB01000020.1"/>
</dbReference>
<keyword evidence="5" id="KW-1185">Reference proteome</keyword>
<proteinExistence type="predicted"/>
<evidence type="ECO:0000259" key="3">
    <source>
        <dbReference type="Pfam" id="PF13505"/>
    </source>
</evidence>
<name>A0A4Q7DGG2_9PROT</name>
<dbReference type="InterPro" id="IPR027385">
    <property type="entry name" value="Beta-barrel_OMP"/>
</dbReference>
<comment type="caution">
    <text evidence="4">The sequence shown here is derived from an EMBL/GenBank/DDBJ whole genome shotgun (WGS) entry which is preliminary data.</text>
</comment>
<evidence type="ECO:0000256" key="1">
    <source>
        <dbReference type="ARBA" id="ARBA00022729"/>
    </source>
</evidence>
<evidence type="ECO:0000313" key="4">
    <source>
        <dbReference type="EMBL" id="RZI45278.1"/>
    </source>
</evidence>
<evidence type="ECO:0000313" key="5">
    <source>
        <dbReference type="Proteomes" id="UP000293550"/>
    </source>
</evidence>
<dbReference type="AlphaFoldDB" id="A0A4Q7DGG2"/>
<dbReference type="SUPFAM" id="SSF56925">
    <property type="entry name" value="OMPA-like"/>
    <property type="match status" value="1"/>
</dbReference>
<organism evidence="4 5">
    <name type="scientific">Candidatus Finniella inopinata</name>
    <dbReference type="NCBI Taxonomy" id="1696036"/>
    <lineage>
        <taxon>Bacteria</taxon>
        <taxon>Pseudomonadati</taxon>
        <taxon>Pseudomonadota</taxon>
        <taxon>Alphaproteobacteria</taxon>
        <taxon>Holosporales</taxon>
        <taxon>Candidatus Paracaedibacteraceae</taxon>
        <taxon>Candidatus Finniella</taxon>
    </lineage>
</organism>
<dbReference type="Gene3D" id="2.40.160.20">
    <property type="match status" value="1"/>
</dbReference>
<evidence type="ECO:0000256" key="2">
    <source>
        <dbReference type="SAM" id="SignalP"/>
    </source>
</evidence>
<gene>
    <name evidence="4" type="ORF">EQU50_07765</name>
</gene>
<feature type="domain" description="Outer membrane protein beta-barrel" evidence="3">
    <location>
        <begin position="7"/>
        <end position="257"/>
    </location>
</feature>
<sequence length="257" mass="27156">MKNLSIALLAVAALGTSAANASNGFYLGASAGVAQTNVQYSYANQNTLNVGLNPGSEFAQNFKNDSGKAGGLFGLFAGYGVVVGNGAYFGGEVYGGFDTTSFSPYDDSASGKRVGFWKAKLEHKYYYGLAARLGYMITPSTLVYLRLAMESGKWKASVTPNSGLLDVNTVPANSTDRKVVTKNKTGIQFAPGAGVEVYVTKNLFLRAEYSYLFGPKISLTQTTGDLASGVTGINGTSVNHNFKTSQHAMKIGIGYKF</sequence>
<dbReference type="Proteomes" id="UP000293550">
    <property type="component" value="Unassembled WGS sequence"/>
</dbReference>
<dbReference type="OrthoDB" id="8222426at2"/>
<dbReference type="InterPro" id="IPR011250">
    <property type="entry name" value="OMP/PagP_B-barrel"/>
</dbReference>
<protein>
    <recommendedName>
        <fullName evidence="3">Outer membrane protein beta-barrel domain-containing protein</fullName>
    </recommendedName>
</protein>
<dbReference type="EMBL" id="SCFB01000020">
    <property type="protein sequence ID" value="RZI45278.1"/>
    <property type="molecule type" value="Genomic_DNA"/>
</dbReference>
<reference evidence="4 5" key="1">
    <citation type="submission" date="2018-10" db="EMBL/GenBank/DDBJ databases">
        <title>An updated phylogeny of the Alphaproteobacteria reveals that the parasitic Rickettsiales and Holosporales have independent origins.</title>
        <authorList>
            <person name="Munoz-Gomez S.A."/>
            <person name="Hess S."/>
            <person name="Burger G."/>
            <person name="Lang B.F."/>
            <person name="Susko E."/>
            <person name="Slamovits C.H."/>
            <person name="Roger A.J."/>
        </authorList>
    </citation>
    <scope>NUCLEOTIDE SEQUENCE [LARGE SCALE GENOMIC DNA]</scope>
    <source>
        <strain evidence="4">HOLO01</strain>
    </source>
</reference>
<dbReference type="Pfam" id="PF13505">
    <property type="entry name" value="OMP_b-brl"/>
    <property type="match status" value="1"/>
</dbReference>
<keyword evidence="1 2" id="KW-0732">Signal</keyword>
<feature type="signal peptide" evidence="2">
    <location>
        <begin position="1"/>
        <end position="21"/>
    </location>
</feature>
<accession>A0A4Q7DGG2</accession>